<dbReference type="SUPFAM" id="SSF82199">
    <property type="entry name" value="SET domain"/>
    <property type="match status" value="1"/>
</dbReference>
<name>A0AAD8A7K7_DIPPU</name>
<feature type="domain" description="SET" evidence="5">
    <location>
        <begin position="41"/>
        <end position="279"/>
    </location>
</feature>
<dbReference type="PANTHER" id="PTHR46455:SF4">
    <property type="entry name" value="GH11294P"/>
    <property type="match status" value="1"/>
</dbReference>
<evidence type="ECO:0000256" key="4">
    <source>
        <dbReference type="PROSITE-ProRule" id="PRU00134"/>
    </source>
</evidence>
<dbReference type="Gene3D" id="6.10.140.2220">
    <property type="match status" value="2"/>
</dbReference>
<keyword evidence="1" id="KW-0479">Metal-binding</keyword>
<dbReference type="Gene3D" id="1.10.220.160">
    <property type="match status" value="1"/>
</dbReference>
<dbReference type="InterPro" id="IPR046341">
    <property type="entry name" value="SET_dom_sf"/>
</dbReference>
<evidence type="ECO:0000256" key="1">
    <source>
        <dbReference type="ARBA" id="ARBA00022723"/>
    </source>
</evidence>
<dbReference type="GO" id="GO:0008270">
    <property type="term" value="F:zinc ion binding"/>
    <property type="evidence" value="ECO:0007669"/>
    <property type="project" value="UniProtKB-KW"/>
</dbReference>
<organism evidence="7 8">
    <name type="scientific">Diploptera punctata</name>
    <name type="common">Pacific beetle cockroach</name>
    <dbReference type="NCBI Taxonomy" id="6984"/>
    <lineage>
        <taxon>Eukaryota</taxon>
        <taxon>Metazoa</taxon>
        <taxon>Ecdysozoa</taxon>
        <taxon>Arthropoda</taxon>
        <taxon>Hexapoda</taxon>
        <taxon>Insecta</taxon>
        <taxon>Pterygota</taxon>
        <taxon>Neoptera</taxon>
        <taxon>Polyneoptera</taxon>
        <taxon>Dictyoptera</taxon>
        <taxon>Blattodea</taxon>
        <taxon>Blaberoidea</taxon>
        <taxon>Blaberidae</taxon>
        <taxon>Diplopterinae</taxon>
        <taxon>Diploptera</taxon>
    </lineage>
</organism>
<dbReference type="InterPro" id="IPR001214">
    <property type="entry name" value="SET_dom"/>
</dbReference>
<gene>
    <name evidence="7" type="ORF">L9F63_014586</name>
</gene>
<dbReference type="Pfam" id="PF01753">
    <property type="entry name" value="zf-MYND"/>
    <property type="match status" value="1"/>
</dbReference>
<evidence type="ECO:0000313" key="8">
    <source>
        <dbReference type="Proteomes" id="UP001233999"/>
    </source>
</evidence>
<proteinExistence type="predicted"/>
<keyword evidence="3" id="KW-0862">Zinc</keyword>
<dbReference type="InterPro" id="IPR002893">
    <property type="entry name" value="Znf_MYND"/>
</dbReference>
<sequence length="538" mass="61181">FMGAEYCAVCTQPAKQRCGGCHVIYYCSRDHQRLDWKGHRNRCKPFKIADNKVLGRHLIATRDLKVGEVILKEMPLIAGPSQITPPVCLGCYKLLNEQSARSCQDCGWPVCSEECARSQAHRPECDITKFKKGSKVSVRNFLQDHPMYQSVTVLRYLYQRNSNPMLWDKLQTLESHCEQRKKLPKYEEDRVTVAQFVRRFFNCQDFTEEEILRICGILQVNGHEVPVTEPGHVAVYEEASILEHSCRPNCAKSFTSEGGLVVHTLEPVLKGQHLSISYTDTLWGTANRRHHLNETKFFWCRCPRCADPTEFETFFSGVRCFDKLCEGYLLPESPLLEENDFANSKWRCSRCSVSEPAHRILMVLERVGMALNSMEKGDPRACERFIAQYSSELHANHYYLTDVKLALAQLYGQDSQIGLPGVADHDLTQKIGLCRQMLTLINSLVPAEHRVRGVLMFELHASVAEFARRASNMGRLDPMALRDSLLESKRLLTEASFLLSHEPEVLPEGKIAIQAKKNLAELNSLLQNIHASIGDNPI</sequence>
<dbReference type="PROSITE" id="PS01360">
    <property type="entry name" value="ZF_MYND_1"/>
    <property type="match status" value="1"/>
</dbReference>
<evidence type="ECO:0000256" key="2">
    <source>
        <dbReference type="ARBA" id="ARBA00022771"/>
    </source>
</evidence>
<dbReference type="CDD" id="cd20071">
    <property type="entry name" value="SET_SMYD"/>
    <property type="match status" value="1"/>
</dbReference>
<dbReference type="SMART" id="SM00317">
    <property type="entry name" value="SET"/>
    <property type="match status" value="1"/>
</dbReference>
<evidence type="ECO:0000313" key="7">
    <source>
        <dbReference type="EMBL" id="KAJ9593991.1"/>
    </source>
</evidence>
<protein>
    <submittedName>
        <fullName evidence="7">Uncharacterized protein</fullName>
    </submittedName>
</protein>
<evidence type="ECO:0000259" key="6">
    <source>
        <dbReference type="PROSITE" id="PS50865"/>
    </source>
</evidence>
<dbReference type="GO" id="GO:0008276">
    <property type="term" value="F:protein methyltransferase activity"/>
    <property type="evidence" value="ECO:0007669"/>
    <property type="project" value="UniProtKB-ARBA"/>
</dbReference>
<dbReference type="EMBL" id="JASPKZ010003082">
    <property type="protein sequence ID" value="KAJ9593991.1"/>
    <property type="molecule type" value="Genomic_DNA"/>
</dbReference>
<accession>A0AAD8A7K7</accession>
<reference evidence="7" key="1">
    <citation type="journal article" date="2023" name="IScience">
        <title>Live-bearing cockroach genome reveals convergent evolutionary mechanisms linked to viviparity in insects and beyond.</title>
        <authorList>
            <person name="Fouks B."/>
            <person name="Harrison M.C."/>
            <person name="Mikhailova A.A."/>
            <person name="Marchal E."/>
            <person name="English S."/>
            <person name="Carruthers M."/>
            <person name="Jennings E.C."/>
            <person name="Chiamaka E.L."/>
            <person name="Frigard R.A."/>
            <person name="Pippel M."/>
            <person name="Attardo G.M."/>
            <person name="Benoit J.B."/>
            <person name="Bornberg-Bauer E."/>
            <person name="Tobe S.S."/>
        </authorList>
    </citation>
    <scope>NUCLEOTIDE SEQUENCE</scope>
    <source>
        <strain evidence="7">Stay&amp;Tobe</strain>
    </source>
</reference>
<dbReference type="Gene3D" id="2.170.270.10">
    <property type="entry name" value="SET domain"/>
    <property type="match status" value="1"/>
</dbReference>
<dbReference type="Pfam" id="PF00856">
    <property type="entry name" value="SET"/>
    <property type="match status" value="1"/>
</dbReference>
<keyword evidence="8" id="KW-1185">Reference proteome</keyword>
<keyword evidence="2 4" id="KW-0863">Zinc-finger</keyword>
<feature type="non-terminal residue" evidence="7">
    <location>
        <position position="538"/>
    </location>
</feature>
<dbReference type="GO" id="GO:0008757">
    <property type="term" value="F:S-adenosylmethionine-dependent methyltransferase activity"/>
    <property type="evidence" value="ECO:0007669"/>
    <property type="project" value="UniProtKB-ARBA"/>
</dbReference>
<feature type="domain" description="MYND-type" evidence="6">
    <location>
        <begin position="7"/>
        <end position="43"/>
    </location>
</feature>
<dbReference type="PROSITE" id="PS50280">
    <property type="entry name" value="SET"/>
    <property type="match status" value="1"/>
</dbReference>
<comment type="caution">
    <text evidence="7">The sequence shown here is derived from an EMBL/GenBank/DDBJ whole genome shotgun (WGS) entry which is preliminary data.</text>
</comment>
<dbReference type="GO" id="GO:0008170">
    <property type="term" value="F:N-methyltransferase activity"/>
    <property type="evidence" value="ECO:0007669"/>
    <property type="project" value="UniProtKB-ARBA"/>
</dbReference>
<evidence type="ECO:0000259" key="5">
    <source>
        <dbReference type="PROSITE" id="PS50280"/>
    </source>
</evidence>
<dbReference type="PROSITE" id="PS50865">
    <property type="entry name" value="ZF_MYND_2"/>
    <property type="match status" value="1"/>
</dbReference>
<dbReference type="Proteomes" id="UP001233999">
    <property type="component" value="Unassembled WGS sequence"/>
</dbReference>
<dbReference type="SUPFAM" id="SSF144232">
    <property type="entry name" value="HIT/MYND zinc finger-like"/>
    <property type="match status" value="1"/>
</dbReference>
<reference evidence="7" key="2">
    <citation type="submission" date="2023-05" db="EMBL/GenBank/DDBJ databases">
        <authorList>
            <person name="Fouks B."/>
        </authorList>
    </citation>
    <scope>NUCLEOTIDE SEQUENCE</scope>
    <source>
        <strain evidence="7">Stay&amp;Tobe</strain>
        <tissue evidence="7">Testes</tissue>
    </source>
</reference>
<evidence type="ECO:0000256" key="3">
    <source>
        <dbReference type="ARBA" id="ARBA00022833"/>
    </source>
</evidence>
<dbReference type="AlphaFoldDB" id="A0AAD8A7K7"/>
<dbReference type="InterPro" id="IPR053010">
    <property type="entry name" value="SET_SmydA-8"/>
</dbReference>
<dbReference type="PANTHER" id="PTHR46455">
    <property type="entry name" value="SET AND MYND DOMAIN CONTAINING, ARTHROPOD-SPECIFIC, MEMBER 4, ISOFORM A"/>
    <property type="match status" value="1"/>
</dbReference>